<comment type="caution">
    <text evidence="8">The sequence shown here is derived from an EMBL/GenBank/DDBJ whole genome shotgun (WGS) entry which is preliminary data.</text>
</comment>
<proteinExistence type="inferred from homology"/>
<accession>A0AAI9AHV8</accession>
<evidence type="ECO:0000256" key="7">
    <source>
        <dbReference type="RuleBase" id="RU362044"/>
    </source>
</evidence>
<name>A0AAI9AHV8_9BACT</name>
<keyword evidence="5 7" id="KW-1133">Transmembrane helix</keyword>
<comment type="similarity">
    <text evidence="2 7">Belongs to the MlaE permease family.</text>
</comment>
<evidence type="ECO:0000313" key="9">
    <source>
        <dbReference type="Proteomes" id="UP000003288"/>
    </source>
</evidence>
<evidence type="ECO:0000256" key="3">
    <source>
        <dbReference type="ARBA" id="ARBA00022448"/>
    </source>
</evidence>
<evidence type="ECO:0000256" key="1">
    <source>
        <dbReference type="ARBA" id="ARBA00004141"/>
    </source>
</evidence>
<evidence type="ECO:0000256" key="2">
    <source>
        <dbReference type="ARBA" id="ARBA00007556"/>
    </source>
</evidence>
<protein>
    <submittedName>
        <fullName evidence="8">Abc transporter, permease protein</fullName>
    </submittedName>
</protein>
<feature type="transmembrane region" description="Helical" evidence="7">
    <location>
        <begin position="168"/>
        <end position="186"/>
    </location>
</feature>
<evidence type="ECO:0000256" key="5">
    <source>
        <dbReference type="ARBA" id="ARBA00022989"/>
    </source>
</evidence>
<keyword evidence="6 7" id="KW-0472">Membrane</keyword>
<gene>
    <name evidence="8" type="ORF">CMTB2_01019</name>
</gene>
<evidence type="ECO:0000256" key="6">
    <source>
        <dbReference type="ARBA" id="ARBA00023136"/>
    </source>
</evidence>
<feature type="transmembrane region" description="Helical" evidence="7">
    <location>
        <begin position="86"/>
        <end position="109"/>
    </location>
</feature>
<feature type="transmembrane region" description="Helical" evidence="7">
    <location>
        <begin position="198"/>
        <end position="219"/>
    </location>
</feature>
<dbReference type="Proteomes" id="UP000003288">
    <property type="component" value="Unassembled WGS sequence"/>
</dbReference>
<keyword evidence="3" id="KW-0813">Transport</keyword>
<dbReference type="InterPro" id="IPR003453">
    <property type="entry name" value="ABC_MlaE_roteobac"/>
</dbReference>
<dbReference type="EMBL" id="ABCJ01000003">
    <property type="protein sequence ID" value="EDM23805.1"/>
    <property type="molecule type" value="Genomic_DNA"/>
</dbReference>
<dbReference type="AlphaFoldDB" id="A0AAI9AHV8"/>
<dbReference type="PANTHER" id="PTHR30188:SF4">
    <property type="entry name" value="PROTEIN TRIGALACTOSYLDIACYLGLYCEROL 1, CHLOROPLASTIC"/>
    <property type="match status" value="1"/>
</dbReference>
<sequence length="259" mass="28514">MLLKLLDNIGTFTLNLIKGFGDFTLFQFNILKLIFTPPYRIKELFNQIYFMGYGSLGVIFLTSFFTGLVEAVQLYNGFHKFGVEDFMGYTIFISIVKELGPVFASLMVISRGISAYAAELGSMKVTEQIDALEVMAVNSKQYLIVPRILATIISLPLLILFFDAVSNIGAYLISTYSLGVNGFAYLDHIRQFGEIRDIIEGVIKGAVFGYIISAIGTYIGYNTRGGAKGVGQSTTKAVVYSSVAVFVADYVLSAIFLVF</sequence>
<dbReference type="GO" id="GO:0005548">
    <property type="term" value="F:phospholipid transporter activity"/>
    <property type="evidence" value="ECO:0007669"/>
    <property type="project" value="TreeGrafter"/>
</dbReference>
<organism evidence="8 9">
    <name type="scientific">Caminibacter mediatlanticus TB-2</name>
    <dbReference type="NCBI Taxonomy" id="391592"/>
    <lineage>
        <taxon>Bacteria</taxon>
        <taxon>Pseudomonadati</taxon>
        <taxon>Campylobacterota</taxon>
        <taxon>Epsilonproteobacteria</taxon>
        <taxon>Nautiliales</taxon>
        <taxon>Nautiliaceae</taxon>
        <taxon>Caminibacter</taxon>
    </lineage>
</organism>
<feature type="transmembrane region" description="Helical" evidence="7">
    <location>
        <begin position="142"/>
        <end position="162"/>
    </location>
</feature>
<feature type="transmembrane region" description="Helical" evidence="7">
    <location>
        <begin position="47"/>
        <end position="66"/>
    </location>
</feature>
<comment type="subcellular location">
    <subcellularLocation>
        <location evidence="1">Membrane</location>
        <topology evidence="1">Multi-pass membrane protein</topology>
    </subcellularLocation>
</comment>
<dbReference type="GO" id="GO:0043190">
    <property type="term" value="C:ATP-binding cassette (ABC) transporter complex"/>
    <property type="evidence" value="ECO:0007669"/>
    <property type="project" value="InterPro"/>
</dbReference>
<dbReference type="RefSeq" id="WP_007474363.1">
    <property type="nucleotide sequence ID" value="NZ_ABCJ01000003.1"/>
</dbReference>
<reference evidence="8 9" key="1">
    <citation type="journal article" date="2011" name="Stand. Genomic Sci.">
        <title>Draft genome sequence of Caminibacter mediatlanticus strain TB-2, an epsilonproteobacterium isolated from a deep-sea hydrothermal vent.</title>
        <authorList>
            <person name="Giovannelli D."/>
            <person name="Ferriera S."/>
            <person name="Johnson J."/>
            <person name="Kravitz S."/>
            <person name="Perez-Rodriguez I."/>
            <person name="Ricci J."/>
            <person name="O'Brien C."/>
            <person name="Voordeckers J.W."/>
            <person name="Bini E."/>
            <person name="Vetriani C."/>
        </authorList>
    </citation>
    <scope>NUCLEOTIDE SEQUENCE [LARGE SCALE GENOMIC DNA]</scope>
    <source>
        <strain evidence="8 9">TB-2</strain>
    </source>
</reference>
<dbReference type="NCBIfam" id="TIGR00056">
    <property type="entry name" value="MlaE family lipid ABC transporter permease subunit"/>
    <property type="match status" value="1"/>
</dbReference>
<dbReference type="InterPro" id="IPR030802">
    <property type="entry name" value="Permease_MalE"/>
</dbReference>
<evidence type="ECO:0000313" key="8">
    <source>
        <dbReference type="EMBL" id="EDM23805.1"/>
    </source>
</evidence>
<dbReference type="PANTHER" id="PTHR30188">
    <property type="entry name" value="ABC TRANSPORTER PERMEASE PROTEIN-RELATED"/>
    <property type="match status" value="1"/>
</dbReference>
<evidence type="ECO:0000256" key="4">
    <source>
        <dbReference type="ARBA" id="ARBA00022692"/>
    </source>
</evidence>
<feature type="transmembrane region" description="Helical" evidence="7">
    <location>
        <begin position="239"/>
        <end position="258"/>
    </location>
</feature>
<keyword evidence="4 7" id="KW-0812">Transmembrane</keyword>
<dbReference type="Pfam" id="PF02405">
    <property type="entry name" value="MlaE"/>
    <property type="match status" value="1"/>
</dbReference>